<dbReference type="InterPro" id="IPR057321">
    <property type="entry name" value="RFX1-4/6/8-like_BCD"/>
</dbReference>
<accession>A0A813SR45</accession>
<evidence type="ECO:0000256" key="2">
    <source>
        <dbReference type="ARBA" id="ARBA00023015"/>
    </source>
</evidence>
<keyword evidence="3" id="KW-0238">DNA-binding</keyword>
<dbReference type="InterPro" id="IPR036390">
    <property type="entry name" value="WH_DNA-bd_sf"/>
</dbReference>
<feature type="domain" description="RFX-type winged-helix" evidence="7">
    <location>
        <begin position="231"/>
        <end position="306"/>
    </location>
</feature>
<dbReference type="Pfam" id="PF25340">
    <property type="entry name" value="BCD_RFX"/>
    <property type="match status" value="1"/>
</dbReference>
<comment type="subcellular location">
    <subcellularLocation>
        <location evidence="1">Nucleus</location>
    </subcellularLocation>
</comment>
<dbReference type="PROSITE" id="PS51526">
    <property type="entry name" value="RFX_DBD"/>
    <property type="match status" value="1"/>
</dbReference>
<feature type="region of interest" description="Disordered" evidence="6">
    <location>
        <begin position="1"/>
        <end position="73"/>
    </location>
</feature>
<comment type="caution">
    <text evidence="8">The sequence shown here is derived from an EMBL/GenBank/DDBJ whole genome shotgun (WGS) entry which is preliminary data.</text>
</comment>
<dbReference type="AlphaFoldDB" id="A0A813SR45"/>
<dbReference type="PANTHER" id="PTHR12619:SF33">
    <property type="entry name" value="RFX, ISOFORM H"/>
    <property type="match status" value="1"/>
</dbReference>
<sequence>MATSSSSHSGVATIEPAVSARRLTSPQASKSVQPRQGSILHQTASGSGGASQYVITTAPSTSTSGDQSQTSGQPGRVIIATAQAANSNSVQAATSNTYTNGSGFSNGAPVQFQFNTSDGTLYTGTNSFFHPQQNQLVADSTALIKQQCFVYHDLAGNELESDNYENLDLSLSQQKTTPIGPQIFRLQSTSSGDGYSHHILSCENGNGAFTFLQDGNSAQTLAHTTRASPATVQWLVDNFEPAEGCSLRRSILYSFYLQHCQEQKLEQVNPASFGKLIRSVFLGLRTRRLGTRGNSKYHYYGIRLKASSSLNEYTDKNGGLTFKGQHHFGSTNTKKRGVLSQSNAHSNSSSSSSPTHCGGLQDQSYSSESDTKLNLQRSQFTQDTNSLMLYENIQIDSSLVLPDCLTLADLRRFEDSYKEHCAKLFDVITNFQFTSVEQIWASFWKSTQSNQGDNSDQSLTTYQLLSVCSLTLVQDFIRQCDYTFYQQLIERLIPDILSPMPGPITQSIRTFGKSLDSSLKLVISHMPERLKTIKLSIVNSFSMTLRRYTSLNHLAQAAKAVLQNSQQVQQMLQDLNKVDFKHIQEQASWVCECDDLIVSRVENDFKQQLQSQLTLEQWAQWLDGVVVDILKPYQTQSHAAYAKMAKQFLLNWSFYCSMVIRDLTLRSAASFGSFHLIRLLYDEYMFYLIEHKIAAFSQKTPIAIMAEANLASKLSVYDGVVRPSSTQTILNDPSTNGTGVMPERRNFISKVALIIKKSSTTVDGQQNGNNDQNQPKIVQISTENLPLFNKVFTPSLTTTVASTVETKPIDDQLSSASSLPRPILHENDNQFDDSQEQLPTKKLKS</sequence>
<evidence type="ECO:0000256" key="6">
    <source>
        <dbReference type="SAM" id="MobiDB-lite"/>
    </source>
</evidence>
<dbReference type="PANTHER" id="PTHR12619">
    <property type="entry name" value="RFX TRANSCRIPTION FACTOR FAMILY"/>
    <property type="match status" value="1"/>
</dbReference>
<evidence type="ECO:0000259" key="7">
    <source>
        <dbReference type="PROSITE" id="PS51526"/>
    </source>
</evidence>
<dbReference type="Proteomes" id="UP000681722">
    <property type="component" value="Unassembled WGS sequence"/>
</dbReference>
<evidence type="ECO:0000256" key="1">
    <source>
        <dbReference type="ARBA" id="ARBA00004123"/>
    </source>
</evidence>
<feature type="compositionally biased region" description="Low complexity" evidence="6">
    <location>
        <begin position="340"/>
        <end position="353"/>
    </location>
</feature>
<feature type="compositionally biased region" description="Low complexity" evidence="6">
    <location>
        <begin position="59"/>
        <end position="73"/>
    </location>
</feature>
<reference evidence="8" key="1">
    <citation type="submission" date="2021-02" db="EMBL/GenBank/DDBJ databases">
        <authorList>
            <person name="Nowell W R."/>
        </authorList>
    </citation>
    <scope>NUCLEOTIDE SEQUENCE</scope>
</reference>
<dbReference type="Pfam" id="PF02257">
    <property type="entry name" value="RFX_DNA_binding"/>
    <property type="match status" value="1"/>
</dbReference>
<feature type="compositionally biased region" description="Polar residues" evidence="6">
    <location>
        <begin position="22"/>
        <end position="45"/>
    </location>
</feature>
<dbReference type="SUPFAM" id="SSF46785">
    <property type="entry name" value="Winged helix' DNA-binding domain"/>
    <property type="match status" value="1"/>
</dbReference>
<evidence type="ECO:0000313" key="8">
    <source>
        <dbReference type="EMBL" id="CAF0804239.1"/>
    </source>
</evidence>
<dbReference type="GO" id="GO:0000978">
    <property type="term" value="F:RNA polymerase II cis-regulatory region sequence-specific DNA binding"/>
    <property type="evidence" value="ECO:0007669"/>
    <property type="project" value="TreeGrafter"/>
</dbReference>
<evidence type="ECO:0000313" key="10">
    <source>
        <dbReference type="Proteomes" id="UP000663829"/>
    </source>
</evidence>
<dbReference type="OrthoDB" id="10056949at2759"/>
<keyword evidence="10" id="KW-1185">Reference proteome</keyword>
<evidence type="ECO:0000256" key="4">
    <source>
        <dbReference type="ARBA" id="ARBA00023163"/>
    </source>
</evidence>
<dbReference type="Gene3D" id="1.10.10.10">
    <property type="entry name" value="Winged helix-like DNA-binding domain superfamily/Winged helix DNA-binding domain"/>
    <property type="match status" value="1"/>
</dbReference>
<dbReference type="GO" id="GO:0000981">
    <property type="term" value="F:DNA-binding transcription factor activity, RNA polymerase II-specific"/>
    <property type="evidence" value="ECO:0007669"/>
    <property type="project" value="TreeGrafter"/>
</dbReference>
<evidence type="ECO:0000256" key="5">
    <source>
        <dbReference type="ARBA" id="ARBA00023242"/>
    </source>
</evidence>
<dbReference type="InterPro" id="IPR003150">
    <property type="entry name" value="DNA-bd_RFX"/>
</dbReference>
<keyword evidence="4" id="KW-0804">Transcription</keyword>
<dbReference type="InterPro" id="IPR036388">
    <property type="entry name" value="WH-like_DNA-bd_sf"/>
</dbReference>
<dbReference type="Proteomes" id="UP000663829">
    <property type="component" value="Unassembled WGS sequence"/>
</dbReference>
<feature type="compositionally biased region" description="Polar residues" evidence="6">
    <location>
        <begin position="1"/>
        <end position="10"/>
    </location>
</feature>
<proteinExistence type="predicted"/>
<dbReference type="EMBL" id="CAJOBC010000464">
    <property type="protein sequence ID" value="CAF3589694.1"/>
    <property type="molecule type" value="Genomic_DNA"/>
</dbReference>
<dbReference type="GO" id="GO:0005634">
    <property type="term" value="C:nucleus"/>
    <property type="evidence" value="ECO:0007669"/>
    <property type="project" value="UniProtKB-SubCell"/>
</dbReference>
<feature type="region of interest" description="Disordered" evidence="6">
    <location>
        <begin position="324"/>
        <end position="368"/>
    </location>
</feature>
<dbReference type="EMBL" id="CAJNOQ010000463">
    <property type="protein sequence ID" value="CAF0804239.1"/>
    <property type="molecule type" value="Genomic_DNA"/>
</dbReference>
<keyword evidence="5" id="KW-0539">Nucleus</keyword>
<organism evidence="8 10">
    <name type="scientific">Didymodactylos carnosus</name>
    <dbReference type="NCBI Taxonomy" id="1234261"/>
    <lineage>
        <taxon>Eukaryota</taxon>
        <taxon>Metazoa</taxon>
        <taxon>Spiralia</taxon>
        <taxon>Gnathifera</taxon>
        <taxon>Rotifera</taxon>
        <taxon>Eurotatoria</taxon>
        <taxon>Bdelloidea</taxon>
        <taxon>Philodinida</taxon>
        <taxon>Philodinidae</taxon>
        <taxon>Didymodactylos</taxon>
    </lineage>
</organism>
<evidence type="ECO:0000256" key="3">
    <source>
        <dbReference type="ARBA" id="ARBA00023125"/>
    </source>
</evidence>
<name>A0A813SR45_9BILA</name>
<evidence type="ECO:0000313" key="9">
    <source>
        <dbReference type="EMBL" id="CAF3589694.1"/>
    </source>
</evidence>
<dbReference type="InterPro" id="IPR039779">
    <property type="entry name" value="RFX-like"/>
</dbReference>
<dbReference type="FunFam" id="1.10.10.10:FF:000017">
    <property type="entry name" value="transcription factor RFX3 isoform X1"/>
    <property type="match status" value="1"/>
</dbReference>
<gene>
    <name evidence="8" type="ORF">GPM918_LOCUS3685</name>
    <name evidence="9" type="ORF">SRO942_LOCUS3693</name>
</gene>
<keyword evidence="2" id="KW-0805">Transcription regulation</keyword>
<feature type="region of interest" description="Disordered" evidence="6">
    <location>
        <begin position="811"/>
        <end position="845"/>
    </location>
</feature>
<protein>
    <recommendedName>
        <fullName evidence="7">RFX-type winged-helix domain-containing protein</fullName>
    </recommendedName>
</protein>